<evidence type="ECO:0000313" key="10">
    <source>
        <dbReference type="Ensembl" id="ENSAMXP00005041999.1"/>
    </source>
</evidence>
<evidence type="ECO:0000259" key="8">
    <source>
        <dbReference type="PROSITE" id="PS50824"/>
    </source>
</evidence>
<dbReference type="SMART" id="SM00368">
    <property type="entry name" value="LRR_RI"/>
    <property type="match status" value="2"/>
</dbReference>
<dbReference type="InterPro" id="IPR006574">
    <property type="entry name" value="PRY"/>
</dbReference>
<sequence>MSKIKELLLKTFKNLKTDELKTFQWHLRNGVDDFSPIPQCDLENADRPATVDTLVSTYGPSDAVEATLAALKKINQNQLAEELKAEYIQGEGRYDSLSSTLTTDTIKRNNLKEKEKRYFVLKFAQRPDRASLEEGHSLLQDTYTDLCVTKGCTGGVNTEHEFQQIEESYHRSKDQSPVKFSDLFQVSSNQTAPGAKVLTVGTAGVGKTASVEKFILDWAEEKSNQDIDFILFLPFCELNVIKDKEFNLLGLVSYFHRDFNGADVLEMLRENGRMIFIFDGLDESQIHLEFNQEKISEITKETTLDRLLVNLIKGELLPSALVWITSRPAAADKIPCRYFREVTEICGFNNLQKEEYVKKIIRDQDKACRIITHIRSRKSLHILCHIPIFCNISATVLLEMLDAPATLTEIYTRFLVYQTKQKNDKYSLKTNKDSTVALVERDTTKVSDIKKLGKLAFRLLNKGQLTFYKKDLDKCDIDVDGALVHSGVCTRIFSKDEEIFSFLHLSFQEFLAAVFVFLVFVSDEQNPCRQTLKEMKWKIKPKLADNLNTAVDKAMASKNGHLNLFLCFLIGLHSNQKLLKFLQPELEINKESLEETKKHIKSTIDKTTSSEKILNLFHCMSELKDSSLTSDIQKHLISGDITEKELSPSQWAAQVFKLQMSDETQDTFDLKKYSPSDNGLRRLLPVVKITQKALLDNCDLNKNSCKTLATVFSSTLKELDLSNNDLQDAGVKHLCEGLKSSHCKLEVLRLSGCMITEKGCSFLELALSSNPSHLKELDLTYNHPGESGEKRLTARREDPHFRLMTLRVEHAGEKRIEQGPRKYACKIELDPNTAHRYLHLCEGNRKVVYTEKQRAYPDHPDRFDTFEQVLSTEGLKGRCYWETEWSDEAEIAVTYKGIDRKGDTESRFGWNDKSWSLIFSNDKYLIWHNQEKIQLPDPHFRSNRVGVYLDWPAGTLSFYSVLSAGQNVKFFPLFTFHSRFTEPLYAGFRVINDSFLRLCDI</sequence>
<evidence type="ECO:0000256" key="3">
    <source>
        <dbReference type="ARBA" id="ARBA00022614"/>
    </source>
</evidence>
<dbReference type="InterPro" id="IPR013320">
    <property type="entry name" value="ConA-like_dom_sf"/>
</dbReference>
<dbReference type="AlphaFoldDB" id="A0A8B9KWS5"/>
<dbReference type="CDD" id="cd08321">
    <property type="entry name" value="Pyrin_ASC-like"/>
    <property type="match status" value="1"/>
</dbReference>
<evidence type="ECO:0000259" key="9">
    <source>
        <dbReference type="PROSITE" id="PS50837"/>
    </source>
</evidence>
<evidence type="ECO:0000259" key="7">
    <source>
        <dbReference type="PROSITE" id="PS50188"/>
    </source>
</evidence>
<dbReference type="InterPro" id="IPR027417">
    <property type="entry name" value="P-loop_NTPase"/>
</dbReference>
<dbReference type="PROSITE" id="PS50837">
    <property type="entry name" value="NACHT"/>
    <property type="match status" value="1"/>
</dbReference>
<dbReference type="SMART" id="SM01289">
    <property type="entry name" value="PYRIN"/>
    <property type="match status" value="1"/>
</dbReference>
<dbReference type="Pfam" id="PF14484">
    <property type="entry name" value="FISNA"/>
    <property type="match status" value="1"/>
</dbReference>
<dbReference type="FunFam" id="3.40.50.300:FF:000210">
    <property type="entry name" value="Si:dkey-16p6.1"/>
    <property type="match status" value="1"/>
</dbReference>
<reference evidence="10" key="1">
    <citation type="submission" date="2025-08" db="UniProtKB">
        <authorList>
            <consortium name="Ensembl"/>
        </authorList>
    </citation>
    <scope>IDENTIFICATION</scope>
</reference>
<dbReference type="Gene3D" id="2.60.120.920">
    <property type="match status" value="1"/>
</dbReference>
<dbReference type="CDD" id="cd16040">
    <property type="entry name" value="SPRY_PRY_SNTX"/>
    <property type="match status" value="1"/>
</dbReference>
<feature type="domain" description="NACHT" evidence="9">
    <location>
        <begin position="195"/>
        <end position="330"/>
    </location>
</feature>
<organism evidence="10 11">
    <name type="scientific">Astyanax mexicanus</name>
    <name type="common">Blind cave fish</name>
    <name type="synonym">Astyanax fasciatus mexicanus</name>
    <dbReference type="NCBI Taxonomy" id="7994"/>
    <lineage>
        <taxon>Eukaryota</taxon>
        <taxon>Metazoa</taxon>
        <taxon>Chordata</taxon>
        <taxon>Craniata</taxon>
        <taxon>Vertebrata</taxon>
        <taxon>Euteleostomi</taxon>
        <taxon>Actinopterygii</taxon>
        <taxon>Neopterygii</taxon>
        <taxon>Teleostei</taxon>
        <taxon>Ostariophysi</taxon>
        <taxon>Characiformes</taxon>
        <taxon>Characoidei</taxon>
        <taxon>Acestrorhamphidae</taxon>
        <taxon>Acestrorhamphinae</taxon>
        <taxon>Astyanax</taxon>
    </lineage>
</organism>
<accession>A0A8B9KWS5</accession>
<dbReference type="InterPro" id="IPR043136">
    <property type="entry name" value="B30.2/SPRY_sf"/>
</dbReference>
<evidence type="ECO:0008006" key="12">
    <source>
        <dbReference type="Google" id="ProtNLM"/>
    </source>
</evidence>
<feature type="domain" description="Pyrin" evidence="8">
    <location>
        <begin position="1"/>
        <end position="89"/>
    </location>
</feature>
<proteinExistence type="predicted"/>
<dbReference type="Pfam" id="PF17776">
    <property type="entry name" value="NLRC4_HD2"/>
    <property type="match status" value="1"/>
</dbReference>
<evidence type="ECO:0000256" key="6">
    <source>
        <dbReference type="ARBA" id="ARBA00022840"/>
    </source>
</evidence>
<dbReference type="GO" id="GO:0005737">
    <property type="term" value="C:cytoplasm"/>
    <property type="evidence" value="ECO:0007669"/>
    <property type="project" value="UniProtKB-SubCell"/>
</dbReference>
<protein>
    <recommendedName>
        <fullName evidence="12">B30.2/SPRY domain-containing protein</fullName>
    </recommendedName>
</protein>
<dbReference type="Pfam" id="PF13765">
    <property type="entry name" value="PRY"/>
    <property type="match status" value="1"/>
</dbReference>
<dbReference type="InterPro" id="IPR032675">
    <property type="entry name" value="LRR_dom_sf"/>
</dbReference>
<dbReference type="Pfam" id="PF02758">
    <property type="entry name" value="PYRIN"/>
    <property type="match status" value="1"/>
</dbReference>
<dbReference type="InterPro" id="IPR003877">
    <property type="entry name" value="SPRY_dom"/>
</dbReference>
<dbReference type="Pfam" id="PF17779">
    <property type="entry name" value="WHD_NOD2"/>
    <property type="match status" value="1"/>
</dbReference>
<keyword evidence="5" id="KW-0547">Nucleotide-binding</keyword>
<keyword evidence="4" id="KW-0677">Repeat</keyword>
<dbReference type="InterPro" id="IPR011029">
    <property type="entry name" value="DEATH-like_dom_sf"/>
</dbReference>
<keyword evidence="6" id="KW-0067">ATP-binding</keyword>
<keyword evidence="2" id="KW-0963">Cytoplasm</keyword>
<dbReference type="Gene3D" id="1.10.533.10">
    <property type="entry name" value="Death Domain, Fas"/>
    <property type="match status" value="1"/>
</dbReference>
<dbReference type="InterPro" id="IPR004020">
    <property type="entry name" value="DAPIN"/>
</dbReference>
<evidence type="ECO:0000256" key="1">
    <source>
        <dbReference type="ARBA" id="ARBA00004496"/>
    </source>
</evidence>
<evidence type="ECO:0000256" key="2">
    <source>
        <dbReference type="ARBA" id="ARBA00022490"/>
    </source>
</evidence>
<dbReference type="InterPro" id="IPR041267">
    <property type="entry name" value="NLRP_HD2"/>
</dbReference>
<evidence type="ECO:0000313" key="11">
    <source>
        <dbReference type="Proteomes" id="UP000694621"/>
    </source>
</evidence>
<dbReference type="PANTHER" id="PTHR24106">
    <property type="entry name" value="NACHT, LRR AND CARD DOMAINS-CONTAINING"/>
    <property type="match status" value="1"/>
</dbReference>
<dbReference type="InterPro" id="IPR001870">
    <property type="entry name" value="B30.2/SPRY"/>
</dbReference>
<dbReference type="Gene3D" id="3.80.10.10">
    <property type="entry name" value="Ribonuclease Inhibitor"/>
    <property type="match status" value="1"/>
</dbReference>
<dbReference type="PROSITE" id="PS50188">
    <property type="entry name" value="B302_SPRY"/>
    <property type="match status" value="1"/>
</dbReference>
<dbReference type="InterPro" id="IPR001611">
    <property type="entry name" value="Leu-rich_rpt"/>
</dbReference>
<dbReference type="SUPFAM" id="SSF49899">
    <property type="entry name" value="Concanavalin A-like lectins/glucanases"/>
    <property type="match status" value="1"/>
</dbReference>
<dbReference type="InterPro" id="IPR051261">
    <property type="entry name" value="NLR"/>
</dbReference>
<evidence type="ECO:0000256" key="4">
    <source>
        <dbReference type="ARBA" id="ARBA00022737"/>
    </source>
</evidence>
<dbReference type="GO" id="GO:0005524">
    <property type="term" value="F:ATP binding"/>
    <property type="evidence" value="ECO:0007669"/>
    <property type="project" value="UniProtKB-KW"/>
</dbReference>
<dbReference type="Pfam" id="PF00622">
    <property type="entry name" value="SPRY"/>
    <property type="match status" value="1"/>
</dbReference>
<dbReference type="PRINTS" id="PR01407">
    <property type="entry name" value="BUTYPHLNCDUF"/>
</dbReference>
<feature type="domain" description="B30.2/SPRY" evidence="7">
    <location>
        <begin position="807"/>
        <end position="1001"/>
    </location>
</feature>
<dbReference type="OrthoDB" id="120976at2759"/>
<dbReference type="Proteomes" id="UP000694621">
    <property type="component" value="Unplaced"/>
</dbReference>
<dbReference type="SUPFAM" id="SSF47986">
    <property type="entry name" value="DEATH domain"/>
    <property type="match status" value="1"/>
</dbReference>
<dbReference type="PROSITE" id="PS50824">
    <property type="entry name" value="DAPIN"/>
    <property type="match status" value="1"/>
</dbReference>
<dbReference type="Pfam" id="PF05729">
    <property type="entry name" value="NACHT"/>
    <property type="match status" value="1"/>
</dbReference>
<comment type="subcellular location">
    <subcellularLocation>
        <location evidence="1">Cytoplasm</location>
    </subcellularLocation>
</comment>
<dbReference type="SMART" id="SM00449">
    <property type="entry name" value="SPRY"/>
    <property type="match status" value="1"/>
</dbReference>
<dbReference type="Ensembl" id="ENSAMXT00005045702.1">
    <property type="protein sequence ID" value="ENSAMXP00005041999.1"/>
    <property type="gene ID" value="ENSAMXG00005019628.1"/>
</dbReference>
<dbReference type="InterPro" id="IPR003879">
    <property type="entry name" value="Butyrophylin_SPRY"/>
</dbReference>
<dbReference type="InterPro" id="IPR007111">
    <property type="entry name" value="NACHT_NTPase"/>
</dbReference>
<dbReference type="SMART" id="SM01288">
    <property type="entry name" value="FISNA"/>
    <property type="match status" value="1"/>
</dbReference>
<dbReference type="Gene3D" id="3.40.50.300">
    <property type="entry name" value="P-loop containing nucleotide triphosphate hydrolases"/>
    <property type="match status" value="1"/>
</dbReference>
<dbReference type="SUPFAM" id="SSF52047">
    <property type="entry name" value="RNI-like"/>
    <property type="match status" value="1"/>
</dbReference>
<dbReference type="InterPro" id="IPR029495">
    <property type="entry name" value="NACHT-assoc"/>
</dbReference>
<name>A0A8B9KWS5_ASTMX</name>
<dbReference type="SMART" id="SM00589">
    <property type="entry name" value="PRY"/>
    <property type="match status" value="1"/>
</dbReference>
<dbReference type="Pfam" id="PF13516">
    <property type="entry name" value="LRR_6"/>
    <property type="match status" value="1"/>
</dbReference>
<evidence type="ECO:0000256" key="5">
    <source>
        <dbReference type="ARBA" id="ARBA00022741"/>
    </source>
</evidence>
<dbReference type="InterPro" id="IPR041075">
    <property type="entry name" value="NOD1/2_WH"/>
</dbReference>
<keyword evidence="3" id="KW-0433">Leucine-rich repeat</keyword>